<dbReference type="EMBL" id="BEYU01000012">
    <property type="protein sequence ID" value="GBG25197.1"/>
    <property type="molecule type" value="Genomic_DNA"/>
</dbReference>
<evidence type="ECO:0000313" key="3">
    <source>
        <dbReference type="Proteomes" id="UP000241890"/>
    </source>
</evidence>
<evidence type="ECO:0000256" key="1">
    <source>
        <dbReference type="SAM" id="MobiDB-lite"/>
    </source>
</evidence>
<sequence>MDATAPAETEATESSDLDKIRGEVLALESKGDLVEAFSKRFAQFTLEMTNDSPDALQERKRELLLTGNSYVVRLTETGLPKDLTGALKLVMRIENLLMASASTFPKAVFHELESIICANFSCVYRLQNQLRCALSFAERGLAAETKLGRRPIGTHLNICAILSEMHQHNRAAHHAHKALQNCRAIAQGPSGPDNAVASPRGTAPAEETSRRASVVRDIDDEYRLVALQIAAHYSFAAQMEHSRSLQKALQHYEDARALLRMLPEETAAHVSPNAQELERAIADLVIKARAQPRPPTKPMPTKIFGATSTALVPATSSGRGARPGRRLTEKSADKKIARFKRVYHSKPAKVE</sequence>
<organism evidence="2 3">
    <name type="scientific">Hondaea fermentalgiana</name>
    <dbReference type="NCBI Taxonomy" id="2315210"/>
    <lineage>
        <taxon>Eukaryota</taxon>
        <taxon>Sar</taxon>
        <taxon>Stramenopiles</taxon>
        <taxon>Bigyra</taxon>
        <taxon>Labyrinthulomycetes</taxon>
        <taxon>Thraustochytrida</taxon>
        <taxon>Thraustochytriidae</taxon>
        <taxon>Hondaea</taxon>
    </lineage>
</organism>
<reference evidence="2 3" key="1">
    <citation type="submission" date="2017-12" db="EMBL/GenBank/DDBJ databases">
        <title>Sequencing, de novo assembly and annotation of complete genome of a new Thraustochytrid species, strain FCC1311.</title>
        <authorList>
            <person name="Sedici K."/>
            <person name="Godart F."/>
            <person name="Aiese Cigliano R."/>
            <person name="Sanseverino W."/>
            <person name="Barakat M."/>
            <person name="Ortet P."/>
            <person name="Marechal E."/>
            <person name="Cagnac O."/>
            <person name="Amato A."/>
        </authorList>
    </citation>
    <scope>NUCLEOTIDE SEQUENCE [LARGE SCALE GENOMIC DNA]</scope>
</reference>
<protein>
    <submittedName>
        <fullName evidence="2">Uncharacterized protein</fullName>
    </submittedName>
</protein>
<gene>
    <name evidence="2" type="ORF">FCC1311_014142</name>
</gene>
<evidence type="ECO:0000313" key="2">
    <source>
        <dbReference type="EMBL" id="GBG25197.1"/>
    </source>
</evidence>
<name>A0A2R5G2E6_9STRA</name>
<proteinExistence type="predicted"/>
<feature type="region of interest" description="Disordered" evidence="1">
    <location>
        <begin position="313"/>
        <end position="332"/>
    </location>
</feature>
<dbReference type="Proteomes" id="UP000241890">
    <property type="component" value="Unassembled WGS sequence"/>
</dbReference>
<comment type="caution">
    <text evidence="2">The sequence shown here is derived from an EMBL/GenBank/DDBJ whole genome shotgun (WGS) entry which is preliminary data.</text>
</comment>
<dbReference type="AlphaFoldDB" id="A0A2R5G2E6"/>
<keyword evidence="3" id="KW-1185">Reference proteome</keyword>
<dbReference type="OrthoDB" id="2148418at2759"/>
<dbReference type="InParanoid" id="A0A2R5G2E6"/>
<accession>A0A2R5G2E6</accession>
<feature type="region of interest" description="Disordered" evidence="1">
    <location>
        <begin position="189"/>
        <end position="212"/>
    </location>
</feature>
<dbReference type="InterPro" id="IPR011990">
    <property type="entry name" value="TPR-like_helical_dom_sf"/>
</dbReference>
<dbReference type="Gene3D" id="1.25.40.10">
    <property type="entry name" value="Tetratricopeptide repeat domain"/>
    <property type="match status" value="1"/>
</dbReference>